<keyword evidence="7" id="KW-0067">ATP-binding</keyword>
<evidence type="ECO:0000256" key="8">
    <source>
        <dbReference type="ARBA" id="ARBA00022917"/>
    </source>
</evidence>
<dbReference type="Proteomes" id="UP001177140">
    <property type="component" value="Unassembled WGS sequence"/>
</dbReference>
<evidence type="ECO:0000256" key="2">
    <source>
        <dbReference type="ARBA" id="ARBA00008226"/>
    </source>
</evidence>
<dbReference type="PIRSF" id="PIRSF039101">
    <property type="entry name" value="LysRS2"/>
    <property type="match status" value="1"/>
</dbReference>
<protein>
    <recommendedName>
        <fullName evidence="3">lysine--tRNA ligase</fullName>
        <ecNumber evidence="3">6.1.1.6</ecNumber>
    </recommendedName>
    <alternativeName>
        <fullName evidence="10">Lysyl-tRNA synthetase</fullName>
    </alternativeName>
</protein>
<keyword evidence="12" id="KW-0472">Membrane</keyword>
<dbReference type="FunFam" id="3.30.930.10:FF:000238">
    <property type="entry name" value="Lysine--tRNA ligase"/>
    <property type="match status" value="1"/>
</dbReference>
<dbReference type="GO" id="GO:0005524">
    <property type="term" value="F:ATP binding"/>
    <property type="evidence" value="ECO:0007669"/>
    <property type="project" value="UniProtKB-KW"/>
</dbReference>
<evidence type="ECO:0000256" key="5">
    <source>
        <dbReference type="ARBA" id="ARBA00022598"/>
    </source>
</evidence>
<dbReference type="PANTHER" id="PTHR42918">
    <property type="entry name" value="LYSYL-TRNA SYNTHETASE"/>
    <property type="match status" value="1"/>
</dbReference>
<dbReference type="SUPFAM" id="SSF55681">
    <property type="entry name" value="Class II aaRS and biotin synthetases"/>
    <property type="match status" value="1"/>
</dbReference>
<dbReference type="Gene3D" id="2.40.50.140">
    <property type="entry name" value="Nucleic acid-binding proteins"/>
    <property type="match status" value="1"/>
</dbReference>
<organism evidence="14 15">
    <name type="scientific">Papaver nudicaule</name>
    <name type="common">Iceland poppy</name>
    <dbReference type="NCBI Taxonomy" id="74823"/>
    <lineage>
        <taxon>Eukaryota</taxon>
        <taxon>Viridiplantae</taxon>
        <taxon>Streptophyta</taxon>
        <taxon>Embryophyta</taxon>
        <taxon>Tracheophyta</taxon>
        <taxon>Spermatophyta</taxon>
        <taxon>Magnoliopsida</taxon>
        <taxon>Ranunculales</taxon>
        <taxon>Papaveraceae</taxon>
        <taxon>Papaveroideae</taxon>
        <taxon>Papaver</taxon>
    </lineage>
</organism>
<keyword evidence="15" id="KW-1185">Reference proteome</keyword>
<dbReference type="Pfam" id="PF00152">
    <property type="entry name" value="tRNA-synt_2"/>
    <property type="match status" value="1"/>
</dbReference>
<feature type="domain" description="Aminoacyl-transfer RNA synthetases class-II family profile" evidence="13">
    <location>
        <begin position="169"/>
        <end position="523"/>
    </location>
</feature>
<dbReference type="PROSITE" id="PS50862">
    <property type="entry name" value="AA_TRNA_LIGASE_II"/>
    <property type="match status" value="1"/>
</dbReference>
<evidence type="ECO:0000313" key="14">
    <source>
        <dbReference type="EMBL" id="MCL7045314.1"/>
    </source>
</evidence>
<name>A0AA42AZ78_PAPNU</name>
<dbReference type="Gene3D" id="3.30.930.10">
    <property type="entry name" value="Bira Bifunctional Protein, Domain 2"/>
    <property type="match status" value="1"/>
</dbReference>
<evidence type="ECO:0000256" key="9">
    <source>
        <dbReference type="ARBA" id="ARBA00023146"/>
    </source>
</evidence>
<proteinExistence type="inferred from homology"/>
<keyword evidence="4" id="KW-0963">Cytoplasm</keyword>
<keyword evidence="5" id="KW-0436">Ligase</keyword>
<dbReference type="InterPro" id="IPR006195">
    <property type="entry name" value="aa-tRNA-synth_II"/>
</dbReference>
<evidence type="ECO:0000259" key="13">
    <source>
        <dbReference type="PROSITE" id="PS50862"/>
    </source>
</evidence>
<keyword evidence="12" id="KW-1133">Transmembrane helix</keyword>
<evidence type="ECO:0000256" key="1">
    <source>
        <dbReference type="ARBA" id="ARBA00004496"/>
    </source>
</evidence>
<dbReference type="InterPro" id="IPR002313">
    <property type="entry name" value="Lys-tRNA-ligase_II"/>
</dbReference>
<keyword evidence="6" id="KW-0547">Nucleotide-binding</keyword>
<gene>
    <name evidence="14" type="ORF">MKW94_002942</name>
</gene>
<comment type="similarity">
    <text evidence="2">Belongs to the class-II aminoacyl-tRNA synthetase family.</text>
</comment>
<dbReference type="EMBL" id="JAJJMA010268467">
    <property type="protein sequence ID" value="MCL7045314.1"/>
    <property type="molecule type" value="Genomic_DNA"/>
</dbReference>
<dbReference type="GO" id="GO:0006430">
    <property type="term" value="P:lysyl-tRNA aminoacylation"/>
    <property type="evidence" value="ECO:0007669"/>
    <property type="project" value="InterPro"/>
</dbReference>
<dbReference type="InterPro" id="IPR012340">
    <property type="entry name" value="NA-bd_OB-fold"/>
</dbReference>
<dbReference type="GO" id="GO:0000049">
    <property type="term" value="F:tRNA binding"/>
    <property type="evidence" value="ECO:0007669"/>
    <property type="project" value="TreeGrafter"/>
</dbReference>
<dbReference type="EC" id="6.1.1.6" evidence="3"/>
<evidence type="ECO:0000313" key="15">
    <source>
        <dbReference type="Proteomes" id="UP001177140"/>
    </source>
</evidence>
<sequence length="587" mass="66532">MLKSLKESGVDPYPPKFNVTMTIPAYLNMYDTLKTGEHREDVVVSLSGRIMQKRMQSSKRMCYVLRGPGGLEVQLMVDARYSDLDVVEFTHLHSGVERGDIVGVTGFPGRCKRGELSLFPRSFVVLSNTLQLLPREKAGPGGDNANVKETRYRQRYLDLMLNKEVPQIFRTRAKVVSYIRRFLEDLNFLEVETPMINVIAGGATAKPFVTQHSDLNGNLFMRVPPQLYLKQLVVGGLERVFEIGKHFRNDIDLAHNPEFATCEFYEAYADYYDLMDRTEKMLSGMVKELTGGYTVKYHANGFDRDPIEIDFTPPFKYLIDVIPELEKMSGLEIPKDLSSDVTNKYLLDACIKFDLKCPPQTTPRLLDTLVEHFLGEKCVNPTFVIDHPEIMSPLARSHRSKLGCTEGFQLFINKQGVCNAYSELNDPVVQRQRFAEQLKDGQFGDDEASALDGAFCTALEFGLPPTAGWGLGIDQLAMLLTDSQNIKVSYFEIVVYHILMHVALTVTLALLYSFIYLKHAILPYMVQEVILFPAMKPKDVPAPQSAHLHRLNNAPVDFVRSLGLILNPRLVFSCMFCMLMIYRFLSI</sequence>
<evidence type="ECO:0000256" key="3">
    <source>
        <dbReference type="ARBA" id="ARBA00013166"/>
    </source>
</evidence>
<dbReference type="InterPro" id="IPR034762">
    <property type="entry name" value="Lys-tRNA-ligase_II_bac/euk"/>
</dbReference>
<evidence type="ECO:0000256" key="12">
    <source>
        <dbReference type="SAM" id="Phobius"/>
    </source>
</evidence>
<dbReference type="FunFam" id="2.40.50.140:FF:000050">
    <property type="entry name" value="Lysine--tRNA ligase"/>
    <property type="match status" value="1"/>
</dbReference>
<dbReference type="SUPFAM" id="SSF50249">
    <property type="entry name" value="Nucleic acid-binding proteins"/>
    <property type="match status" value="1"/>
</dbReference>
<feature type="transmembrane region" description="Helical" evidence="12">
    <location>
        <begin position="494"/>
        <end position="517"/>
    </location>
</feature>
<evidence type="ECO:0000256" key="11">
    <source>
        <dbReference type="ARBA" id="ARBA00048573"/>
    </source>
</evidence>
<dbReference type="AlphaFoldDB" id="A0AA42AZ78"/>
<dbReference type="CDD" id="cd00775">
    <property type="entry name" value="LysRS_core"/>
    <property type="match status" value="1"/>
</dbReference>
<keyword evidence="12" id="KW-0812">Transmembrane</keyword>
<feature type="transmembrane region" description="Helical" evidence="12">
    <location>
        <begin position="566"/>
        <end position="585"/>
    </location>
</feature>
<accession>A0AA42AZ78</accession>
<dbReference type="CDD" id="cd04322">
    <property type="entry name" value="LysRS_N"/>
    <property type="match status" value="1"/>
</dbReference>
<evidence type="ECO:0000256" key="10">
    <source>
        <dbReference type="ARBA" id="ARBA00030563"/>
    </source>
</evidence>
<keyword evidence="8" id="KW-0648">Protein biosynthesis</keyword>
<reference evidence="14" key="1">
    <citation type="submission" date="2022-03" db="EMBL/GenBank/DDBJ databases">
        <title>A functionally conserved STORR gene fusion in Papaver species that diverged 16.8 million years ago.</title>
        <authorList>
            <person name="Catania T."/>
        </authorList>
    </citation>
    <scope>NUCLEOTIDE SEQUENCE</scope>
    <source>
        <strain evidence="14">S-191538</strain>
    </source>
</reference>
<keyword evidence="9" id="KW-0030">Aminoacyl-tRNA synthetase</keyword>
<comment type="subcellular location">
    <subcellularLocation>
        <location evidence="1">Cytoplasm</location>
    </subcellularLocation>
</comment>
<dbReference type="PRINTS" id="PR00982">
    <property type="entry name" value="TRNASYNTHLYS"/>
</dbReference>
<dbReference type="InterPro" id="IPR045864">
    <property type="entry name" value="aa-tRNA-synth_II/BPL/LPL"/>
</dbReference>
<comment type="catalytic activity">
    <reaction evidence="11">
        <text>tRNA(Lys) + L-lysine + ATP = L-lysyl-tRNA(Lys) + AMP + diphosphate</text>
        <dbReference type="Rhea" id="RHEA:20792"/>
        <dbReference type="Rhea" id="RHEA-COMP:9696"/>
        <dbReference type="Rhea" id="RHEA-COMP:9697"/>
        <dbReference type="ChEBI" id="CHEBI:30616"/>
        <dbReference type="ChEBI" id="CHEBI:32551"/>
        <dbReference type="ChEBI" id="CHEBI:33019"/>
        <dbReference type="ChEBI" id="CHEBI:78442"/>
        <dbReference type="ChEBI" id="CHEBI:78529"/>
        <dbReference type="ChEBI" id="CHEBI:456215"/>
        <dbReference type="EC" id="6.1.1.6"/>
    </reaction>
</comment>
<comment type="caution">
    <text evidence="14">The sequence shown here is derived from an EMBL/GenBank/DDBJ whole genome shotgun (WGS) entry which is preliminary data.</text>
</comment>
<evidence type="ECO:0000256" key="6">
    <source>
        <dbReference type="ARBA" id="ARBA00022741"/>
    </source>
</evidence>
<dbReference type="InterPro" id="IPR044136">
    <property type="entry name" value="Lys-tRNA-ligase_II_N"/>
</dbReference>
<dbReference type="PANTHER" id="PTHR42918:SF9">
    <property type="entry name" value="LYSINE--TRNA LIGASE"/>
    <property type="match status" value="1"/>
</dbReference>
<dbReference type="GO" id="GO:0004824">
    <property type="term" value="F:lysine-tRNA ligase activity"/>
    <property type="evidence" value="ECO:0007669"/>
    <property type="project" value="UniProtKB-EC"/>
</dbReference>
<dbReference type="NCBIfam" id="TIGR00499">
    <property type="entry name" value="lysS_bact"/>
    <property type="match status" value="1"/>
</dbReference>
<evidence type="ECO:0000256" key="7">
    <source>
        <dbReference type="ARBA" id="ARBA00022840"/>
    </source>
</evidence>
<dbReference type="GO" id="GO:0005829">
    <property type="term" value="C:cytosol"/>
    <property type="evidence" value="ECO:0007669"/>
    <property type="project" value="TreeGrafter"/>
</dbReference>
<evidence type="ECO:0000256" key="4">
    <source>
        <dbReference type="ARBA" id="ARBA00022490"/>
    </source>
</evidence>
<dbReference type="InterPro" id="IPR018149">
    <property type="entry name" value="Lys-tRNA-synth_II_C"/>
</dbReference>
<dbReference type="InterPro" id="IPR004364">
    <property type="entry name" value="Aa-tRNA-synt_II"/>
</dbReference>